<name>A0A9P3FZD6_9APHY</name>
<dbReference type="EMBL" id="BPQB01000002">
    <property type="protein sequence ID" value="GJE85094.1"/>
    <property type="molecule type" value="Genomic_DNA"/>
</dbReference>
<feature type="transmembrane region" description="Helical" evidence="10">
    <location>
        <begin position="6"/>
        <end position="27"/>
    </location>
</feature>
<keyword evidence="8 9" id="KW-0349">Heme</keyword>
<dbReference type="Gene3D" id="1.10.630.10">
    <property type="entry name" value="Cytochrome P450"/>
    <property type="match status" value="1"/>
</dbReference>
<keyword evidence="7 9" id="KW-0503">Monooxygenase</keyword>
<dbReference type="AlphaFoldDB" id="A0A9P3FZD6"/>
<dbReference type="SUPFAM" id="SSF48264">
    <property type="entry name" value="Cytochrome P450"/>
    <property type="match status" value="1"/>
</dbReference>
<dbReference type="GO" id="GO:0005506">
    <property type="term" value="F:iron ion binding"/>
    <property type="evidence" value="ECO:0007669"/>
    <property type="project" value="InterPro"/>
</dbReference>
<keyword evidence="5 9" id="KW-0560">Oxidoreductase</keyword>
<evidence type="ECO:0000256" key="10">
    <source>
        <dbReference type="SAM" id="Phobius"/>
    </source>
</evidence>
<proteinExistence type="inferred from homology"/>
<keyword evidence="12" id="KW-1185">Reference proteome</keyword>
<keyword evidence="4 8" id="KW-0479">Metal-binding</keyword>
<evidence type="ECO:0000256" key="8">
    <source>
        <dbReference type="PIRSR" id="PIRSR602401-1"/>
    </source>
</evidence>
<evidence type="ECO:0000256" key="1">
    <source>
        <dbReference type="ARBA" id="ARBA00001971"/>
    </source>
</evidence>
<keyword evidence="6 8" id="KW-0408">Iron</keyword>
<feature type="binding site" description="axial binding residue" evidence="8">
    <location>
        <position position="501"/>
    </location>
    <ligand>
        <name>heme</name>
        <dbReference type="ChEBI" id="CHEBI:30413"/>
    </ligand>
    <ligandPart>
        <name>Fe</name>
        <dbReference type="ChEBI" id="CHEBI:18248"/>
    </ligandPart>
</feature>
<reference evidence="11 12" key="1">
    <citation type="submission" date="2021-08" db="EMBL/GenBank/DDBJ databases">
        <title>Draft Genome Sequence of Phanerochaete sordida strain YK-624.</title>
        <authorList>
            <person name="Mori T."/>
            <person name="Dohra H."/>
            <person name="Suzuki T."/>
            <person name="Kawagishi H."/>
            <person name="Hirai H."/>
        </authorList>
    </citation>
    <scope>NUCLEOTIDE SEQUENCE [LARGE SCALE GENOMIC DNA]</scope>
    <source>
        <strain evidence="11 12">YK-624</strain>
    </source>
</reference>
<gene>
    <name evidence="11" type="ORF">PsYK624_011710</name>
</gene>
<evidence type="ECO:0000256" key="7">
    <source>
        <dbReference type="ARBA" id="ARBA00023033"/>
    </source>
</evidence>
<dbReference type="GO" id="GO:0004497">
    <property type="term" value="F:monooxygenase activity"/>
    <property type="evidence" value="ECO:0007669"/>
    <property type="project" value="UniProtKB-KW"/>
</dbReference>
<evidence type="ECO:0000256" key="3">
    <source>
        <dbReference type="ARBA" id="ARBA00010617"/>
    </source>
</evidence>
<evidence type="ECO:0000256" key="2">
    <source>
        <dbReference type="ARBA" id="ARBA00005179"/>
    </source>
</evidence>
<evidence type="ECO:0000313" key="11">
    <source>
        <dbReference type="EMBL" id="GJE85094.1"/>
    </source>
</evidence>
<accession>A0A9P3FZD6</accession>
<evidence type="ECO:0000256" key="6">
    <source>
        <dbReference type="ARBA" id="ARBA00023004"/>
    </source>
</evidence>
<dbReference type="InterPro" id="IPR002401">
    <property type="entry name" value="Cyt_P450_E_grp-I"/>
</dbReference>
<dbReference type="GO" id="GO:0016705">
    <property type="term" value="F:oxidoreductase activity, acting on paired donors, with incorporation or reduction of molecular oxygen"/>
    <property type="evidence" value="ECO:0007669"/>
    <property type="project" value="InterPro"/>
</dbReference>
<dbReference type="GO" id="GO:0020037">
    <property type="term" value="F:heme binding"/>
    <property type="evidence" value="ECO:0007669"/>
    <property type="project" value="InterPro"/>
</dbReference>
<dbReference type="PROSITE" id="PS00086">
    <property type="entry name" value="CYTOCHROME_P450"/>
    <property type="match status" value="1"/>
</dbReference>
<organism evidence="11 12">
    <name type="scientific">Phanerochaete sordida</name>
    <dbReference type="NCBI Taxonomy" id="48140"/>
    <lineage>
        <taxon>Eukaryota</taxon>
        <taxon>Fungi</taxon>
        <taxon>Dikarya</taxon>
        <taxon>Basidiomycota</taxon>
        <taxon>Agaricomycotina</taxon>
        <taxon>Agaricomycetes</taxon>
        <taxon>Polyporales</taxon>
        <taxon>Phanerochaetaceae</taxon>
        <taxon>Phanerochaete</taxon>
    </lineage>
</organism>
<evidence type="ECO:0000256" key="5">
    <source>
        <dbReference type="ARBA" id="ARBA00023002"/>
    </source>
</evidence>
<protein>
    <submittedName>
        <fullName evidence="11">Cytochrome P450</fullName>
    </submittedName>
</protein>
<dbReference type="OrthoDB" id="6692864at2759"/>
<dbReference type="InterPro" id="IPR017972">
    <property type="entry name" value="Cyt_P450_CS"/>
</dbReference>
<dbReference type="Pfam" id="PF00067">
    <property type="entry name" value="p450"/>
    <property type="match status" value="1"/>
</dbReference>
<keyword evidence="10" id="KW-0812">Transmembrane</keyword>
<evidence type="ECO:0000256" key="4">
    <source>
        <dbReference type="ARBA" id="ARBA00022723"/>
    </source>
</evidence>
<sequence length="558" mass="62983">MATPSASLTATERILAVAACGLVAHWIFNRREPSDFRVLFALLFVAPAVASQLLFPLYGIFSGFLLSFFVYHTTLLASIIIYRLSPLHPLARYPGPLLAKITRWYWTLVALRGRQHVETQRLFELYGDAIRVGPNEVWFRDPAVLQPMLGSQGMPKSATWQGRSLNAPIQALIGIRDNASHARRRRPWTRAFSSAALRNYEPVIARRGAQFVELLAEKKRVDFGHWVHLFAFDFMSDALFGGGSESMQDDDADGVVSASKEAFSDAQLYENLPWVGFLVRYLPAVGKKTKLFRASCLRRGLERLRKGSSTKDLFYWLNNEDESEKENPPKPVVIVETGLAIIAGSDTTSVTLTNLVYCILAHPHVYERLQEEIDRFYPPEQDAFDSQYLSQMRYLDAVINETMRVYPVLANGTQRGPEPGTGGFVAGEHFIPEWTSVRVPQWSMHRDARNFTLPLAYTPERWLLAANLPAPPSVLDSVIATGGLVHNTGAYTPFSYGSRNCVGRNLALLEMKLVVTHMLQRVRLRFAEGFDPSTWEARIQERFNLVLPELPIVVERRV</sequence>
<dbReference type="InterPro" id="IPR036396">
    <property type="entry name" value="Cyt_P450_sf"/>
</dbReference>
<dbReference type="PANTHER" id="PTHR24305">
    <property type="entry name" value="CYTOCHROME P450"/>
    <property type="match status" value="1"/>
</dbReference>
<evidence type="ECO:0000313" key="12">
    <source>
        <dbReference type="Proteomes" id="UP000703269"/>
    </source>
</evidence>
<dbReference type="Proteomes" id="UP000703269">
    <property type="component" value="Unassembled WGS sequence"/>
</dbReference>
<dbReference type="PANTHER" id="PTHR24305:SF187">
    <property type="entry name" value="P450, PUTATIVE (EUROFUNG)-RELATED"/>
    <property type="match status" value="1"/>
</dbReference>
<keyword evidence="10" id="KW-0472">Membrane</keyword>
<comment type="pathway">
    <text evidence="2">Secondary metabolite biosynthesis.</text>
</comment>
<dbReference type="PRINTS" id="PR00385">
    <property type="entry name" value="P450"/>
</dbReference>
<dbReference type="PRINTS" id="PR00463">
    <property type="entry name" value="EP450I"/>
</dbReference>
<comment type="similarity">
    <text evidence="3 9">Belongs to the cytochrome P450 family.</text>
</comment>
<comment type="caution">
    <text evidence="11">The sequence shown here is derived from an EMBL/GenBank/DDBJ whole genome shotgun (WGS) entry which is preliminary data.</text>
</comment>
<feature type="transmembrane region" description="Helical" evidence="10">
    <location>
        <begin position="39"/>
        <end position="58"/>
    </location>
</feature>
<keyword evidence="10" id="KW-1133">Transmembrane helix</keyword>
<dbReference type="InterPro" id="IPR050121">
    <property type="entry name" value="Cytochrome_P450_monoxygenase"/>
</dbReference>
<dbReference type="InterPro" id="IPR001128">
    <property type="entry name" value="Cyt_P450"/>
</dbReference>
<comment type="cofactor">
    <cofactor evidence="1 8">
        <name>heme</name>
        <dbReference type="ChEBI" id="CHEBI:30413"/>
    </cofactor>
</comment>
<evidence type="ECO:0000256" key="9">
    <source>
        <dbReference type="RuleBase" id="RU000461"/>
    </source>
</evidence>